<evidence type="ECO:0000259" key="2">
    <source>
        <dbReference type="Pfam" id="PF03703"/>
    </source>
</evidence>
<evidence type="ECO:0000313" key="3">
    <source>
        <dbReference type="EMBL" id="KOY75823.1"/>
    </source>
</evidence>
<evidence type="ECO:0000256" key="1">
    <source>
        <dbReference type="SAM" id="Phobius"/>
    </source>
</evidence>
<reference evidence="3 4" key="1">
    <citation type="journal article" date="2015" name="Genome Biol. Evol.">
        <title>Functionally Structured Genomes in Lactobacillus kunkeei Colonizing the Honey Crop and Food Products of Honeybees and Stingless Bees.</title>
        <authorList>
            <person name="Tamarit D."/>
            <person name="Ellegaard K.M."/>
            <person name="Wikander J."/>
            <person name="Olofsson T."/>
            <person name="Vasquez A."/>
            <person name="Andersson S.G."/>
        </authorList>
    </citation>
    <scope>NUCLEOTIDE SEQUENCE [LARGE SCALE GENOMIC DNA]</scope>
    <source>
        <strain evidence="3 4">LAko</strain>
    </source>
</reference>
<proteinExistence type="predicted"/>
<dbReference type="RefSeq" id="WP_053792062.1">
    <property type="nucleotide sequence ID" value="NZ_JXCY01000007.1"/>
</dbReference>
<accession>A0A0M9DBV7</accession>
<evidence type="ECO:0000313" key="4">
    <source>
        <dbReference type="Proteomes" id="UP000037778"/>
    </source>
</evidence>
<keyword evidence="1" id="KW-0472">Membrane</keyword>
<sequence length="155" mass="17822">MKKLPESVKTVWLYSAIITIIVEIIIFTIATIVVKYLDWKYVEYILPVLGTILVVLALVDMASIPYRYAFHQYAIHEDRVEIKKGFIFREQATVPIARVQNVDIEQGPILRHKNLYKISIYTSADSHEIAAVTKGESENIKTQVMRLAMEARNAR</sequence>
<dbReference type="Pfam" id="PF03703">
    <property type="entry name" value="bPH_2"/>
    <property type="match status" value="1"/>
</dbReference>
<gene>
    <name evidence="3" type="ORF">RZ71_02440</name>
</gene>
<keyword evidence="1" id="KW-1133">Transmembrane helix</keyword>
<organism evidence="3 4">
    <name type="scientific">Apilactobacillus kunkeei</name>
    <dbReference type="NCBI Taxonomy" id="148814"/>
    <lineage>
        <taxon>Bacteria</taxon>
        <taxon>Bacillati</taxon>
        <taxon>Bacillota</taxon>
        <taxon>Bacilli</taxon>
        <taxon>Lactobacillales</taxon>
        <taxon>Lactobacillaceae</taxon>
        <taxon>Apilactobacillus</taxon>
    </lineage>
</organism>
<feature type="domain" description="YdbS-like PH" evidence="2">
    <location>
        <begin position="68"/>
        <end position="142"/>
    </location>
</feature>
<dbReference type="Proteomes" id="UP000037778">
    <property type="component" value="Unassembled WGS sequence"/>
</dbReference>
<protein>
    <recommendedName>
        <fullName evidence="2">YdbS-like PH domain-containing protein</fullName>
    </recommendedName>
</protein>
<comment type="caution">
    <text evidence="3">The sequence shown here is derived from an EMBL/GenBank/DDBJ whole genome shotgun (WGS) entry which is preliminary data.</text>
</comment>
<keyword evidence="1" id="KW-0812">Transmembrane</keyword>
<dbReference type="PATRIC" id="fig|148814.8.peg.1169"/>
<feature type="transmembrane region" description="Helical" evidence="1">
    <location>
        <begin position="44"/>
        <end position="62"/>
    </location>
</feature>
<keyword evidence="4" id="KW-1185">Reference proteome</keyword>
<dbReference type="InterPro" id="IPR005182">
    <property type="entry name" value="YdbS-like_PH"/>
</dbReference>
<dbReference type="PANTHER" id="PTHR34473">
    <property type="entry name" value="UPF0699 TRANSMEMBRANE PROTEIN YDBS"/>
    <property type="match status" value="1"/>
</dbReference>
<dbReference type="EMBL" id="JXCY01000007">
    <property type="protein sequence ID" value="KOY75823.1"/>
    <property type="molecule type" value="Genomic_DNA"/>
</dbReference>
<feature type="transmembrane region" description="Helical" evidence="1">
    <location>
        <begin position="12"/>
        <end position="32"/>
    </location>
</feature>
<dbReference type="PANTHER" id="PTHR34473:SF2">
    <property type="entry name" value="UPF0699 TRANSMEMBRANE PROTEIN YDBT"/>
    <property type="match status" value="1"/>
</dbReference>
<dbReference type="AlphaFoldDB" id="A0A0M9DBV7"/>
<name>A0A0M9DBV7_9LACO</name>